<sequence>TAMTTIQDIWDDVISCLGDSQQDLQSCALVSRSWTPRAQYHFFRRVVIPSHDFINPETNQSVCGRLGQTLSASPHLIPFIRILDVPFVLHVLAQICAMGLTHLEVVAFRFPLSNPGPAMAVNSEPNPILDYAQQLITLPSVQKLEFSTPHIPPGQHLSIMTRVFCNPSLRLEHLRLSGSYYGIPEVPAAPTQRPSIKFLHLDSSKSLGEYFTHPHCPFDLTQLVDFVLVQKMSPAMARALELGRWTLKRLVCFHDALVNQHVELSRFPSLTHLVVVGPQVKLAAIAHAISQSNLTPQARIQNIGLILTGSGWHKEDGGIEKLDTMLSEIPMLVQVNLTFQLAPDDAQRLREAFPKLDASGVLKVNAA</sequence>
<keyword evidence="2" id="KW-1185">Reference proteome</keyword>
<dbReference type="EMBL" id="JARKIB010000086">
    <property type="protein sequence ID" value="KAJ7744604.1"/>
    <property type="molecule type" value="Genomic_DNA"/>
</dbReference>
<reference evidence="1" key="1">
    <citation type="submission" date="2023-03" db="EMBL/GenBank/DDBJ databases">
        <title>Massive genome expansion in bonnet fungi (Mycena s.s.) driven by repeated elements and novel gene families across ecological guilds.</title>
        <authorList>
            <consortium name="Lawrence Berkeley National Laboratory"/>
            <person name="Harder C.B."/>
            <person name="Miyauchi S."/>
            <person name="Viragh M."/>
            <person name="Kuo A."/>
            <person name="Thoen E."/>
            <person name="Andreopoulos B."/>
            <person name="Lu D."/>
            <person name="Skrede I."/>
            <person name="Drula E."/>
            <person name="Henrissat B."/>
            <person name="Morin E."/>
            <person name="Kohler A."/>
            <person name="Barry K."/>
            <person name="LaButti K."/>
            <person name="Morin E."/>
            <person name="Salamov A."/>
            <person name="Lipzen A."/>
            <person name="Mereny Z."/>
            <person name="Hegedus B."/>
            <person name="Baldrian P."/>
            <person name="Stursova M."/>
            <person name="Weitz H."/>
            <person name="Taylor A."/>
            <person name="Grigoriev I.V."/>
            <person name="Nagy L.G."/>
            <person name="Martin F."/>
            <person name="Kauserud H."/>
        </authorList>
    </citation>
    <scope>NUCLEOTIDE SEQUENCE</scope>
    <source>
        <strain evidence="1">CBHHK182m</strain>
    </source>
</reference>
<name>A0AAD7N3X0_9AGAR</name>
<protein>
    <submittedName>
        <fullName evidence="1">Uncharacterized protein</fullName>
    </submittedName>
</protein>
<gene>
    <name evidence="1" type="ORF">B0H16DRAFT_1559584</name>
</gene>
<feature type="non-terminal residue" evidence="1">
    <location>
        <position position="1"/>
    </location>
</feature>
<proteinExistence type="predicted"/>
<accession>A0AAD7N3X0</accession>
<dbReference type="Proteomes" id="UP001215598">
    <property type="component" value="Unassembled WGS sequence"/>
</dbReference>
<evidence type="ECO:0000313" key="2">
    <source>
        <dbReference type="Proteomes" id="UP001215598"/>
    </source>
</evidence>
<organism evidence="1 2">
    <name type="scientific">Mycena metata</name>
    <dbReference type="NCBI Taxonomy" id="1033252"/>
    <lineage>
        <taxon>Eukaryota</taxon>
        <taxon>Fungi</taxon>
        <taxon>Dikarya</taxon>
        <taxon>Basidiomycota</taxon>
        <taxon>Agaricomycotina</taxon>
        <taxon>Agaricomycetes</taxon>
        <taxon>Agaricomycetidae</taxon>
        <taxon>Agaricales</taxon>
        <taxon>Marasmiineae</taxon>
        <taxon>Mycenaceae</taxon>
        <taxon>Mycena</taxon>
    </lineage>
</organism>
<dbReference type="AlphaFoldDB" id="A0AAD7N3X0"/>
<feature type="non-terminal residue" evidence="1">
    <location>
        <position position="367"/>
    </location>
</feature>
<comment type="caution">
    <text evidence="1">The sequence shown here is derived from an EMBL/GenBank/DDBJ whole genome shotgun (WGS) entry which is preliminary data.</text>
</comment>
<dbReference type="SUPFAM" id="SSF52047">
    <property type="entry name" value="RNI-like"/>
    <property type="match status" value="1"/>
</dbReference>
<evidence type="ECO:0000313" key="1">
    <source>
        <dbReference type="EMBL" id="KAJ7744604.1"/>
    </source>
</evidence>